<dbReference type="PANTHER" id="PTHR36222">
    <property type="entry name" value="SERINE PROTEASE INHIBITOR RV3364C"/>
    <property type="match status" value="1"/>
</dbReference>
<dbReference type="Gene3D" id="3.30.450.30">
    <property type="entry name" value="Dynein light chain 2a, cytoplasmic"/>
    <property type="match status" value="1"/>
</dbReference>
<dbReference type="SUPFAM" id="SSF103196">
    <property type="entry name" value="Roadblock/LC7 domain"/>
    <property type="match status" value="1"/>
</dbReference>
<dbReference type="EMBL" id="CP022752">
    <property type="protein sequence ID" value="ASU80228.1"/>
    <property type="molecule type" value="Genomic_DNA"/>
</dbReference>
<dbReference type="OrthoDB" id="5187023at2"/>
<feature type="domain" description="Roadblock/LAMTOR2" evidence="1">
    <location>
        <begin position="12"/>
        <end position="102"/>
    </location>
</feature>
<dbReference type="PANTHER" id="PTHR36222:SF1">
    <property type="entry name" value="SERINE PROTEASE INHIBITOR RV3364C"/>
    <property type="match status" value="1"/>
</dbReference>
<accession>A0A099DAM6</accession>
<dbReference type="SMART" id="SM00960">
    <property type="entry name" value="Robl_LC7"/>
    <property type="match status" value="1"/>
</dbReference>
<reference evidence="3 4" key="1">
    <citation type="journal article" date="2014" name="PLoS ONE">
        <title>Identification and Characterization of a New Erythromycin Biosynthetic Gene Cluster in Actinopolyspora erythraea YIM90600, a Novel Erythronolide-Producing Halophilic Actinomycete Isolated from Salt Field.</title>
        <authorList>
            <person name="Chen D."/>
            <person name="Feng J."/>
            <person name="Huang L."/>
            <person name="Zhang Q."/>
            <person name="Wu J."/>
            <person name="Zhu X."/>
            <person name="Duan Y."/>
            <person name="Xu Z."/>
        </authorList>
    </citation>
    <scope>NUCLEOTIDE SEQUENCE [LARGE SCALE GENOMIC DNA]</scope>
    <source>
        <strain evidence="3 4">YIM90600</strain>
    </source>
</reference>
<protein>
    <submittedName>
        <fullName evidence="2">Dynein regulation protein LC7</fullName>
    </submittedName>
</protein>
<dbReference type="EMBL" id="JPMV01000011">
    <property type="protein sequence ID" value="KGI82410.1"/>
    <property type="molecule type" value="Genomic_DNA"/>
</dbReference>
<proteinExistence type="predicted"/>
<dbReference type="RefSeq" id="WP_043570287.1">
    <property type="nucleotide sequence ID" value="NZ_CP022752.1"/>
</dbReference>
<reference evidence="2 5" key="2">
    <citation type="submission" date="2017-08" db="EMBL/GenBank/DDBJ databases">
        <title>The complete genome sequence of moderately halophilic actinomycete Actinopolyspora erythraea YIM 90600, the producer of novel erythromycin, novel actinopolysporins A-C and tubercidin.</title>
        <authorList>
            <person name="Yin M."/>
            <person name="Tang S."/>
        </authorList>
    </citation>
    <scope>NUCLEOTIDE SEQUENCE [LARGE SCALE GENOMIC DNA]</scope>
    <source>
        <strain evidence="2 5">YIM 90600</strain>
    </source>
</reference>
<name>A0A099DAM6_9ACTN</name>
<dbReference type="InterPro" id="IPR053141">
    <property type="entry name" value="Mycobact_SerProt_Inhib_Rv3364c"/>
</dbReference>
<dbReference type="eggNOG" id="COG2018">
    <property type="taxonomic scope" value="Bacteria"/>
</dbReference>
<dbReference type="HOGENOM" id="CLU_094585_0_1_11"/>
<keyword evidence="4" id="KW-1185">Reference proteome</keyword>
<evidence type="ECO:0000259" key="1">
    <source>
        <dbReference type="SMART" id="SM00960"/>
    </source>
</evidence>
<dbReference type="AlphaFoldDB" id="A0A099DAM6"/>
<organism evidence="2 5">
    <name type="scientific">Actinopolyspora erythraea</name>
    <dbReference type="NCBI Taxonomy" id="414996"/>
    <lineage>
        <taxon>Bacteria</taxon>
        <taxon>Bacillati</taxon>
        <taxon>Actinomycetota</taxon>
        <taxon>Actinomycetes</taxon>
        <taxon>Actinopolysporales</taxon>
        <taxon>Actinopolysporaceae</taxon>
        <taxon>Actinopolyspora</taxon>
    </lineage>
</organism>
<evidence type="ECO:0000313" key="5">
    <source>
        <dbReference type="Proteomes" id="UP000215043"/>
    </source>
</evidence>
<gene>
    <name evidence="2" type="ORF">CDG81_20320</name>
    <name evidence="3" type="ORF">IL38_04565</name>
</gene>
<evidence type="ECO:0000313" key="4">
    <source>
        <dbReference type="Proteomes" id="UP000029737"/>
    </source>
</evidence>
<dbReference type="Proteomes" id="UP000215043">
    <property type="component" value="Chromosome"/>
</dbReference>
<evidence type="ECO:0000313" key="3">
    <source>
        <dbReference type="EMBL" id="KGI82410.1"/>
    </source>
</evidence>
<sequence>MSSQQAKIDQFNWLVTDFTDRVSGVAHAIVVSADGLLLTASNKLPQDRAEQLAAVASGLLSLTQGAARCFEAGQVKETIVEMDRGMMLQMSISDGSCLTVLAAPQCDMGLIAYEMAMLVERVGRILTPELRSQLQGADNSVSEQLV</sequence>
<dbReference type="KEGG" id="aey:CDG81_20320"/>
<dbReference type="Pfam" id="PF03259">
    <property type="entry name" value="Robl_LC7"/>
    <property type="match status" value="1"/>
</dbReference>
<dbReference type="InterPro" id="IPR004942">
    <property type="entry name" value="Roadblock/LAMTOR2_dom"/>
</dbReference>
<dbReference type="Proteomes" id="UP000029737">
    <property type="component" value="Unassembled WGS sequence"/>
</dbReference>
<evidence type="ECO:0000313" key="2">
    <source>
        <dbReference type="EMBL" id="ASU80228.1"/>
    </source>
</evidence>